<evidence type="ECO:0000256" key="8">
    <source>
        <dbReference type="ARBA" id="ARBA00023159"/>
    </source>
</evidence>
<evidence type="ECO:0000256" key="10">
    <source>
        <dbReference type="ARBA" id="ARBA00023242"/>
    </source>
</evidence>
<gene>
    <name evidence="13" type="ORF">NE237_027980</name>
</gene>
<evidence type="ECO:0000256" key="3">
    <source>
        <dbReference type="ARBA" id="ARBA00022692"/>
    </source>
</evidence>
<accession>A0A9Q0GP04</accession>
<evidence type="ECO:0000256" key="11">
    <source>
        <dbReference type="SAM" id="Phobius"/>
    </source>
</evidence>
<protein>
    <recommendedName>
        <fullName evidence="12">NAC domain-containing protein</fullName>
    </recommendedName>
</protein>
<dbReference type="AlphaFoldDB" id="A0A9Q0GP04"/>
<evidence type="ECO:0000256" key="6">
    <source>
        <dbReference type="ARBA" id="ARBA00023125"/>
    </source>
</evidence>
<feature type="domain" description="NAC" evidence="12">
    <location>
        <begin position="1"/>
        <end position="153"/>
    </location>
</feature>
<keyword evidence="14" id="KW-1185">Reference proteome</keyword>
<comment type="subcellular location">
    <subcellularLocation>
        <location evidence="2">Membrane</location>
        <topology evidence="2">Single-pass membrane protein</topology>
    </subcellularLocation>
    <subcellularLocation>
        <location evidence="1">Nucleus</location>
    </subcellularLocation>
</comment>
<dbReference type="PANTHER" id="PTHR31744:SF216">
    <property type="entry name" value="NAC TRANSCRIPTION FACTOR"/>
    <property type="match status" value="1"/>
</dbReference>
<feature type="transmembrane region" description="Helical" evidence="11">
    <location>
        <begin position="615"/>
        <end position="636"/>
    </location>
</feature>
<name>A0A9Q0GP04_9MAGN</name>
<evidence type="ECO:0000313" key="13">
    <source>
        <dbReference type="EMBL" id="KAJ4951148.1"/>
    </source>
</evidence>
<organism evidence="13 14">
    <name type="scientific">Protea cynaroides</name>
    <dbReference type="NCBI Taxonomy" id="273540"/>
    <lineage>
        <taxon>Eukaryota</taxon>
        <taxon>Viridiplantae</taxon>
        <taxon>Streptophyta</taxon>
        <taxon>Embryophyta</taxon>
        <taxon>Tracheophyta</taxon>
        <taxon>Spermatophyta</taxon>
        <taxon>Magnoliopsida</taxon>
        <taxon>Proteales</taxon>
        <taxon>Proteaceae</taxon>
        <taxon>Protea</taxon>
    </lineage>
</organism>
<evidence type="ECO:0000256" key="9">
    <source>
        <dbReference type="ARBA" id="ARBA00023163"/>
    </source>
</evidence>
<evidence type="ECO:0000256" key="1">
    <source>
        <dbReference type="ARBA" id="ARBA00004123"/>
    </source>
</evidence>
<dbReference type="Pfam" id="PF02365">
    <property type="entry name" value="NAM"/>
    <property type="match status" value="1"/>
</dbReference>
<keyword evidence="7 11" id="KW-0472">Membrane</keyword>
<comment type="caution">
    <text evidence="13">The sequence shown here is derived from an EMBL/GenBank/DDBJ whole genome shotgun (WGS) entry which is preliminary data.</text>
</comment>
<dbReference type="InterPro" id="IPR036093">
    <property type="entry name" value="NAC_dom_sf"/>
</dbReference>
<dbReference type="InterPro" id="IPR003441">
    <property type="entry name" value="NAC-dom"/>
</dbReference>
<evidence type="ECO:0000256" key="2">
    <source>
        <dbReference type="ARBA" id="ARBA00004167"/>
    </source>
</evidence>
<keyword evidence="10" id="KW-0539">Nucleus</keyword>
<dbReference type="GO" id="GO:0000976">
    <property type="term" value="F:transcription cis-regulatory region binding"/>
    <property type="evidence" value="ECO:0007669"/>
    <property type="project" value="UniProtKB-ARBA"/>
</dbReference>
<keyword evidence="8" id="KW-0010">Activator</keyword>
<dbReference type="Gene3D" id="2.170.150.80">
    <property type="entry name" value="NAC domain"/>
    <property type="match status" value="1"/>
</dbReference>
<proteinExistence type="predicted"/>
<evidence type="ECO:0000259" key="12">
    <source>
        <dbReference type="PROSITE" id="PS51005"/>
    </source>
</evidence>
<evidence type="ECO:0000313" key="14">
    <source>
        <dbReference type="Proteomes" id="UP001141806"/>
    </source>
</evidence>
<reference evidence="13" key="1">
    <citation type="journal article" date="2023" name="Plant J.">
        <title>The genome of the king protea, Protea cynaroides.</title>
        <authorList>
            <person name="Chang J."/>
            <person name="Duong T.A."/>
            <person name="Schoeman C."/>
            <person name="Ma X."/>
            <person name="Roodt D."/>
            <person name="Barker N."/>
            <person name="Li Z."/>
            <person name="Van de Peer Y."/>
            <person name="Mizrachi E."/>
        </authorList>
    </citation>
    <scope>NUCLEOTIDE SEQUENCE</scope>
    <source>
        <tissue evidence="13">Young leaves</tissue>
    </source>
</reference>
<evidence type="ECO:0000256" key="7">
    <source>
        <dbReference type="ARBA" id="ARBA00023136"/>
    </source>
</evidence>
<keyword evidence="5" id="KW-0805">Transcription regulation</keyword>
<dbReference type="GO" id="GO:0016020">
    <property type="term" value="C:membrane"/>
    <property type="evidence" value="ECO:0007669"/>
    <property type="project" value="UniProtKB-SubCell"/>
</dbReference>
<keyword evidence="9" id="KW-0804">Transcription</keyword>
<dbReference type="SUPFAM" id="SSF101941">
    <property type="entry name" value="NAC domain"/>
    <property type="match status" value="1"/>
</dbReference>
<evidence type="ECO:0000256" key="4">
    <source>
        <dbReference type="ARBA" id="ARBA00022989"/>
    </source>
</evidence>
<dbReference type="EMBL" id="JAMYWD010000012">
    <property type="protein sequence ID" value="KAJ4951148.1"/>
    <property type="molecule type" value="Genomic_DNA"/>
</dbReference>
<dbReference type="OrthoDB" id="1929298at2759"/>
<sequence>MFPAASRVERRQRRKTEEGRIKKKICRRRVKLDVIRELDVYKWEPEELQGQSLLKTGDRQWFFFSPRDRRYPNGGRLNRATRQGYWKSTGRDRNIICNNRTVGVKKTLVFYKGRAPSGERTDWVMHEYTMDEAELNRCQTAQDSFALYKAFKKSGAGPKNGEQYGEPFMEEKWADDDDPVDTMQPLNVIPFGNSFTNYEEERLVENDREVILERIVDDPKVDQPRIDEFAHLLHQGGCEEILSIMGDPSLGEAICTEPRIVLLPGGQQPVAQSSFEATQSAISNMYSYEAAEVTSVPTISKQDLHAVEDDFLEMDDLLGPETSFPEMRNACEISQLQETNGLDGSGPEFPERGNACEISQLQETNGLDGPDLYFDAAMFLQDLGPIDQGMMPQYFVTLQGDMERELNYQLSSQTDDTNNASSELWTYEQRSSIVASPGSNQVMVEQGTTSQAYFSALQGDMASTSYYQLPFQSNDTNNGNSELWTDDQIFSIFSSPGSNEVVFAPPTSGLEHTGSSSNLVVETTQNQGGNEIESQDSWISSKLWGFLESIPTTPASASESALINRAFERISSFSRVRINANDMDGTATGGTPNVRRTGGSRGFGFLSFLGVMRPVLWVLMLSTTVKLLSTFLGRFLPW</sequence>
<dbReference type="PROSITE" id="PS51005">
    <property type="entry name" value="NAC"/>
    <property type="match status" value="1"/>
</dbReference>
<dbReference type="PANTHER" id="PTHR31744">
    <property type="entry name" value="PROTEIN CUP-SHAPED COTYLEDON 2-RELATED"/>
    <property type="match status" value="1"/>
</dbReference>
<evidence type="ECO:0000256" key="5">
    <source>
        <dbReference type="ARBA" id="ARBA00023015"/>
    </source>
</evidence>
<dbReference type="GO" id="GO:0006355">
    <property type="term" value="P:regulation of DNA-templated transcription"/>
    <property type="evidence" value="ECO:0007669"/>
    <property type="project" value="InterPro"/>
</dbReference>
<keyword evidence="6" id="KW-0238">DNA-binding</keyword>
<dbReference type="Proteomes" id="UP001141806">
    <property type="component" value="Unassembled WGS sequence"/>
</dbReference>
<keyword evidence="3 11" id="KW-0812">Transmembrane</keyword>
<keyword evidence="4 11" id="KW-1133">Transmembrane helix</keyword>
<dbReference type="GO" id="GO:0005634">
    <property type="term" value="C:nucleus"/>
    <property type="evidence" value="ECO:0007669"/>
    <property type="project" value="UniProtKB-SubCell"/>
</dbReference>